<dbReference type="SUPFAM" id="SSF141457">
    <property type="entry name" value="BH3618-like"/>
    <property type="match status" value="1"/>
</dbReference>
<keyword evidence="2" id="KW-1005">Bacterial flagellum biogenesis</keyword>
<keyword evidence="4" id="KW-0969">Cilium</keyword>
<keyword evidence="4" id="KW-0282">Flagellum</keyword>
<keyword evidence="4" id="KW-0966">Cell projection</keyword>
<name>A0A7Z0J324_9MICC</name>
<dbReference type="Gene3D" id="2.30.290.10">
    <property type="entry name" value="BH3618-like"/>
    <property type="match status" value="1"/>
</dbReference>
<dbReference type="PANTHER" id="PTHR39190:SF1">
    <property type="entry name" value="FLAGELLAR ASSEMBLY FACTOR FLIW"/>
    <property type="match status" value="1"/>
</dbReference>
<dbReference type="PANTHER" id="PTHR39190">
    <property type="entry name" value="FLAGELLAR ASSEMBLY FACTOR FLIW"/>
    <property type="match status" value="1"/>
</dbReference>
<dbReference type="GO" id="GO:0044780">
    <property type="term" value="P:bacterial-type flagellum assembly"/>
    <property type="evidence" value="ECO:0007669"/>
    <property type="project" value="InterPro"/>
</dbReference>
<protein>
    <submittedName>
        <fullName evidence="4">Flagellar assembly factor FliW</fullName>
    </submittedName>
</protein>
<proteinExistence type="predicted"/>
<keyword evidence="3" id="KW-0810">Translation regulation</keyword>
<comment type="caution">
    <text evidence="4">The sequence shown here is derived from an EMBL/GenBank/DDBJ whole genome shotgun (WGS) entry which is preliminary data.</text>
</comment>
<dbReference type="Proteomes" id="UP000560069">
    <property type="component" value="Unassembled WGS sequence"/>
</dbReference>
<evidence type="ECO:0000256" key="1">
    <source>
        <dbReference type="ARBA" id="ARBA00022490"/>
    </source>
</evidence>
<reference evidence="4 5" key="1">
    <citation type="submission" date="2020-07" db="EMBL/GenBank/DDBJ databases">
        <title>Sequencing the genomes of 1000 actinobacteria strains.</title>
        <authorList>
            <person name="Klenk H.-P."/>
        </authorList>
    </citation>
    <scope>NUCLEOTIDE SEQUENCE [LARGE SCALE GENOMIC DNA]</scope>
    <source>
        <strain evidence="4 5">DSM 15664</strain>
    </source>
</reference>
<dbReference type="GO" id="GO:0006417">
    <property type="term" value="P:regulation of translation"/>
    <property type="evidence" value="ECO:0007669"/>
    <property type="project" value="UniProtKB-KW"/>
</dbReference>
<gene>
    <name evidence="4" type="ORF">HNR11_001414</name>
</gene>
<dbReference type="RefSeq" id="WP_179441720.1">
    <property type="nucleotide sequence ID" value="NZ_BAAALK010000002.1"/>
</dbReference>
<sequence>MSALRFPASLPGLEPLKDFVLTEVSGSTGLYSLDSVELAEVRLFLLDPAVHLPDYAPRTSGQLHALGDPEPADVRVLVIVNTSDGVPHVNLLAPVLLDVASSQGAQVILEGQDLPVRAALPQPASLS</sequence>
<dbReference type="AlphaFoldDB" id="A0A7Z0J324"/>
<keyword evidence="5" id="KW-1185">Reference proteome</keyword>
<dbReference type="Pfam" id="PF02623">
    <property type="entry name" value="FliW"/>
    <property type="match status" value="1"/>
</dbReference>
<evidence type="ECO:0000313" key="5">
    <source>
        <dbReference type="Proteomes" id="UP000560069"/>
    </source>
</evidence>
<dbReference type="InterPro" id="IPR024046">
    <property type="entry name" value="Flagellar_assmbl_FliW_dom_sf"/>
</dbReference>
<dbReference type="EMBL" id="JACCFQ010000001">
    <property type="protein sequence ID" value="NYJ16880.1"/>
    <property type="molecule type" value="Genomic_DNA"/>
</dbReference>
<evidence type="ECO:0000256" key="3">
    <source>
        <dbReference type="ARBA" id="ARBA00022845"/>
    </source>
</evidence>
<evidence type="ECO:0000256" key="2">
    <source>
        <dbReference type="ARBA" id="ARBA00022795"/>
    </source>
</evidence>
<keyword evidence="1" id="KW-0963">Cytoplasm</keyword>
<evidence type="ECO:0000313" key="4">
    <source>
        <dbReference type="EMBL" id="NYJ16880.1"/>
    </source>
</evidence>
<accession>A0A7Z0J324</accession>
<dbReference type="InterPro" id="IPR003775">
    <property type="entry name" value="Flagellar_assembly_factor_FliW"/>
</dbReference>
<organism evidence="4 5">
    <name type="scientific">Nesterenkonia sandarakina</name>
    <dbReference type="NCBI Taxonomy" id="272918"/>
    <lineage>
        <taxon>Bacteria</taxon>
        <taxon>Bacillati</taxon>
        <taxon>Actinomycetota</taxon>
        <taxon>Actinomycetes</taxon>
        <taxon>Micrococcales</taxon>
        <taxon>Micrococcaceae</taxon>
        <taxon>Nesterenkonia</taxon>
    </lineage>
</organism>